<proteinExistence type="predicted"/>
<dbReference type="Gene3D" id="3.30.300.30">
    <property type="match status" value="1"/>
</dbReference>
<name>A0A318HTD3_9BACT</name>
<dbReference type="GO" id="GO:0004467">
    <property type="term" value="F:long-chain fatty acid-CoA ligase activity"/>
    <property type="evidence" value="ECO:0007669"/>
    <property type="project" value="UniProtKB-EC"/>
</dbReference>
<dbReference type="GO" id="GO:0005524">
    <property type="term" value="F:ATP binding"/>
    <property type="evidence" value="ECO:0007669"/>
    <property type="project" value="UniProtKB-KW"/>
</dbReference>
<dbReference type="OrthoDB" id="9778383at2"/>
<dbReference type="InterPro" id="IPR020845">
    <property type="entry name" value="AMP-binding_CS"/>
</dbReference>
<keyword evidence="6" id="KW-1185">Reference proteome</keyword>
<dbReference type="Pfam" id="PF00501">
    <property type="entry name" value="AMP-binding"/>
    <property type="match status" value="1"/>
</dbReference>
<evidence type="ECO:0000313" key="6">
    <source>
        <dbReference type="Proteomes" id="UP000248314"/>
    </source>
</evidence>
<sequence>MEKIPSFNACVQKSIIDHWDLDALTDFKGQTLQYHDVARKIEKLHILFENSGVQKGDKIALAGRNCANWAVAFLATLTYGAVAVPVLHEFTADQMHNIVNHSEAKLLFVGDVVATTIDATKMPHLEGIIYIPDYSLVLSRTDKLTFAREHLNEIFGKKYPKYFRREHISYHIEQTPDELALINYTSGTTGFSKGVMIPYRALWSNLDFAVGVLGPHVSPGAHIISILPMAHMYGMAFEFIFEFCSGCHIYYLNRIPSPAIIAQAFTEIKPKVIIAVPLVIEKIIRKRVFPKIQNNKMRLLLNMPVINKKINQKIKEQVAAAFGGEFYEIIIGGAAFNREVEAFLTRIGLPFTVGYGATECAPIITYADYNDFVPTSCGKAVVHMEVKINSSDPQNVPGEILARGLNVMLGYYKNEEATREALDEEGWYHTGDLGLMDENGNVFIKGRSKNMLLGSNGQNIYPEEIEDKLNSMTLVTESVVVQDGEKLIGLVFPDFDEANNLGLNNEDLANLMEQNRLELNAILPAYCKLSSIEIHAEEFEKTPKKSIKRFKYQR</sequence>
<dbReference type="EMBL" id="QJJX01000019">
    <property type="protein sequence ID" value="PXX21443.1"/>
    <property type="molecule type" value="Genomic_DNA"/>
</dbReference>
<evidence type="ECO:0000256" key="3">
    <source>
        <dbReference type="ARBA" id="ARBA00024484"/>
    </source>
</evidence>
<dbReference type="PROSITE" id="PS00455">
    <property type="entry name" value="AMP_BINDING"/>
    <property type="match status" value="1"/>
</dbReference>
<dbReference type="RefSeq" id="WP_025815963.1">
    <property type="nucleotide sequence ID" value="NZ_BAIZ01000015.1"/>
</dbReference>
<evidence type="ECO:0000256" key="2">
    <source>
        <dbReference type="ARBA" id="ARBA00022840"/>
    </source>
</evidence>
<evidence type="ECO:0000313" key="5">
    <source>
        <dbReference type="EMBL" id="PXX21443.1"/>
    </source>
</evidence>
<dbReference type="Pfam" id="PF23562">
    <property type="entry name" value="AMP-binding_C_3"/>
    <property type="match status" value="1"/>
</dbReference>
<comment type="catalytic activity">
    <reaction evidence="3">
        <text>a long-chain fatty acid + ATP + CoA = a long-chain fatty acyl-CoA + AMP + diphosphate</text>
        <dbReference type="Rhea" id="RHEA:15421"/>
        <dbReference type="ChEBI" id="CHEBI:30616"/>
        <dbReference type="ChEBI" id="CHEBI:33019"/>
        <dbReference type="ChEBI" id="CHEBI:57287"/>
        <dbReference type="ChEBI" id="CHEBI:57560"/>
        <dbReference type="ChEBI" id="CHEBI:83139"/>
        <dbReference type="ChEBI" id="CHEBI:456215"/>
        <dbReference type="EC" id="6.2.1.3"/>
    </reaction>
    <physiologicalReaction direction="left-to-right" evidence="3">
        <dbReference type="Rhea" id="RHEA:15422"/>
    </physiologicalReaction>
</comment>
<dbReference type="GO" id="GO:0016020">
    <property type="term" value="C:membrane"/>
    <property type="evidence" value="ECO:0007669"/>
    <property type="project" value="TreeGrafter"/>
</dbReference>
<feature type="domain" description="AMP-dependent synthetase/ligase" evidence="4">
    <location>
        <begin position="20"/>
        <end position="412"/>
    </location>
</feature>
<organism evidence="5 6">
    <name type="scientific">Hoylesella shahii DSM 15611 = JCM 12083</name>
    <dbReference type="NCBI Taxonomy" id="1122991"/>
    <lineage>
        <taxon>Bacteria</taxon>
        <taxon>Pseudomonadati</taxon>
        <taxon>Bacteroidota</taxon>
        <taxon>Bacteroidia</taxon>
        <taxon>Bacteroidales</taxon>
        <taxon>Prevotellaceae</taxon>
        <taxon>Hoylesella</taxon>
    </lineage>
</organism>
<dbReference type="PANTHER" id="PTHR43272">
    <property type="entry name" value="LONG-CHAIN-FATTY-ACID--COA LIGASE"/>
    <property type="match status" value="1"/>
</dbReference>
<dbReference type="InterPro" id="IPR045851">
    <property type="entry name" value="AMP-bd_C_sf"/>
</dbReference>
<comment type="caution">
    <text evidence="5">The sequence shown here is derived from an EMBL/GenBank/DDBJ whole genome shotgun (WGS) entry which is preliminary data.</text>
</comment>
<keyword evidence="2" id="KW-0067">ATP-binding</keyword>
<dbReference type="Proteomes" id="UP000248314">
    <property type="component" value="Unassembled WGS sequence"/>
</dbReference>
<keyword evidence="1" id="KW-0547">Nucleotide-binding</keyword>
<evidence type="ECO:0000256" key="1">
    <source>
        <dbReference type="ARBA" id="ARBA00022741"/>
    </source>
</evidence>
<dbReference type="AlphaFoldDB" id="A0A318HTD3"/>
<protein>
    <submittedName>
        <fullName evidence="5">Long-chain acyl-CoA synthetase</fullName>
    </submittedName>
</protein>
<dbReference type="SUPFAM" id="SSF56801">
    <property type="entry name" value="Acetyl-CoA synthetase-like"/>
    <property type="match status" value="1"/>
</dbReference>
<reference evidence="5 6" key="1">
    <citation type="submission" date="2018-05" db="EMBL/GenBank/DDBJ databases">
        <title>Genomic Encyclopedia of Type Strains, Phase I: the one thousand microbial genomes (KMG-I) project.</title>
        <authorList>
            <person name="Kyrpides N."/>
        </authorList>
    </citation>
    <scope>NUCLEOTIDE SEQUENCE [LARGE SCALE GENOMIC DNA]</scope>
    <source>
        <strain evidence="5 6">DSM 15611</strain>
    </source>
</reference>
<dbReference type="Gene3D" id="3.40.50.12780">
    <property type="entry name" value="N-terminal domain of ligase-like"/>
    <property type="match status" value="1"/>
</dbReference>
<dbReference type="InterPro" id="IPR042099">
    <property type="entry name" value="ANL_N_sf"/>
</dbReference>
<evidence type="ECO:0000259" key="4">
    <source>
        <dbReference type="Pfam" id="PF00501"/>
    </source>
</evidence>
<accession>A0A318HTD3</accession>
<dbReference type="STRING" id="1122991.GCA_000613445_01927"/>
<dbReference type="InterPro" id="IPR000873">
    <property type="entry name" value="AMP-dep_synth/lig_dom"/>
</dbReference>
<dbReference type="PANTHER" id="PTHR43272:SF33">
    <property type="entry name" value="AMP-BINDING DOMAIN-CONTAINING PROTEIN-RELATED"/>
    <property type="match status" value="1"/>
</dbReference>
<gene>
    <name evidence="5" type="ORF">EJ73_01724</name>
</gene>